<keyword evidence="3" id="KW-1185">Reference proteome</keyword>
<feature type="compositionally biased region" description="Basic residues" evidence="1">
    <location>
        <begin position="17"/>
        <end position="28"/>
    </location>
</feature>
<protein>
    <submittedName>
        <fullName evidence="2">Uncharacterized protein</fullName>
    </submittedName>
</protein>
<reference evidence="2" key="2">
    <citation type="submission" date="2023-04" db="EMBL/GenBank/DDBJ databases">
        <authorList>
            <person name="Bu L."/>
            <person name="Lu L."/>
            <person name="Laidemitt M.R."/>
            <person name="Zhang S.M."/>
            <person name="Mutuku M."/>
            <person name="Mkoji G."/>
            <person name="Steinauer M."/>
            <person name="Loker E.S."/>
        </authorList>
    </citation>
    <scope>NUCLEOTIDE SEQUENCE</scope>
    <source>
        <strain evidence="2">KasaAsao</strain>
        <tissue evidence="2">Whole Snail</tissue>
    </source>
</reference>
<dbReference type="EMBL" id="JASAOG010000025">
    <property type="protein sequence ID" value="KAK0062341.1"/>
    <property type="molecule type" value="Genomic_DNA"/>
</dbReference>
<feature type="region of interest" description="Disordered" evidence="1">
    <location>
        <begin position="1"/>
        <end position="41"/>
    </location>
</feature>
<gene>
    <name evidence="2" type="ORF">Bpfe_008012</name>
</gene>
<sequence>MSPSSCLSRVPTDQAAGRKRASPRRKRREGGQEKHLALSNKPSEVRNLPVVMILLRQSSFILVFHLQGLNLSML</sequence>
<proteinExistence type="predicted"/>
<evidence type="ECO:0000256" key="1">
    <source>
        <dbReference type="SAM" id="MobiDB-lite"/>
    </source>
</evidence>
<name>A0AAD8BX94_BIOPF</name>
<reference evidence="2" key="1">
    <citation type="journal article" date="2023" name="PLoS Negl. Trop. Dis.">
        <title>A genome sequence for Biomphalaria pfeifferi, the major vector snail for the human-infecting parasite Schistosoma mansoni.</title>
        <authorList>
            <person name="Bu L."/>
            <person name="Lu L."/>
            <person name="Laidemitt M.R."/>
            <person name="Zhang S.M."/>
            <person name="Mutuku M."/>
            <person name="Mkoji G."/>
            <person name="Steinauer M."/>
            <person name="Loker E.S."/>
        </authorList>
    </citation>
    <scope>NUCLEOTIDE SEQUENCE</scope>
    <source>
        <strain evidence="2">KasaAsao</strain>
    </source>
</reference>
<organism evidence="2 3">
    <name type="scientific">Biomphalaria pfeifferi</name>
    <name type="common">Bloodfluke planorb</name>
    <name type="synonym">Freshwater snail</name>
    <dbReference type="NCBI Taxonomy" id="112525"/>
    <lineage>
        <taxon>Eukaryota</taxon>
        <taxon>Metazoa</taxon>
        <taxon>Spiralia</taxon>
        <taxon>Lophotrochozoa</taxon>
        <taxon>Mollusca</taxon>
        <taxon>Gastropoda</taxon>
        <taxon>Heterobranchia</taxon>
        <taxon>Euthyneura</taxon>
        <taxon>Panpulmonata</taxon>
        <taxon>Hygrophila</taxon>
        <taxon>Lymnaeoidea</taxon>
        <taxon>Planorbidae</taxon>
        <taxon>Biomphalaria</taxon>
    </lineage>
</organism>
<evidence type="ECO:0000313" key="2">
    <source>
        <dbReference type="EMBL" id="KAK0062341.1"/>
    </source>
</evidence>
<evidence type="ECO:0000313" key="3">
    <source>
        <dbReference type="Proteomes" id="UP001233172"/>
    </source>
</evidence>
<dbReference type="AlphaFoldDB" id="A0AAD8BX94"/>
<comment type="caution">
    <text evidence="2">The sequence shown here is derived from an EMBL/GenBank/DDBJ whole genome shotgun (WGS) entry which is preliminary data.</text>
</comment>
<accession>A0AAD8BX94</accession>
<dbReference type="Proteomes" id="UP001233172">
    <property type="component" value="Unassembled WGS sequence"/>
</dbReference>